<dbReference type="Proteomes" id="UP001146793">
    <property type="component" value="Unassembled WGS sequence"/>
</dbReference>
<keyword evidence="4 8" id="KW-0378">Hydrolase</keyword>
<evidence type="ECO:0000256" key="3">
    <source>
        <dbReference type="ARBA" id="ARBA00012594"/>
    </source>
</evidence>
<keyword evidence="7 8" id="KW-0624">Polysaccharide degradation</keyword>
<evidence type="ECO:0000256" key="7">
    <source>
        <dbReference type="ARBA" id="ARBA00023326"/>
    </source>
</evidence>
<dbReference type="InterPro" id="IPR018238">
    <property type="entry name" value="Glyco_hydro_14_CS"/>
</dbReference>
<dbReference type="GO" id="GO:0016161">
    <property type="term" value="F:beta-amylase activity"/>
    <property type="evidence" value="ECO:0007669"/>
    <property type="project" value="UniProtKB-EC"/>
</dbReference>
<gene>
    <name evidence="9" type="ORF">M0812_15617</name>
</gene>
<name>A0AAV7ZIE5_9EUKA</name>
<evidence type="ECO:0000256" key="5">
    <source>
        <dbReference type="ARBA" id="ARBA00023277"/>
    </source>
</evidence>
<dbReference type="EMBL" id="JANTQA010000032">
    <property type="protein sequence ID" value="KAJ3439584.1"/>
    <property type="molecule type" value="Genomic_DNA"/>
</dbReference>
<dbReference type="InterPro" id="IPR017853">
    <property type="entry name" value="GH"/>
</dbReference>
<evidence type="ECO:0000313" key="9">
    <source>
        <dbReference type="EMBL" id="KAJ3439584.1"/>
    </source>
</evidence>
<reference evidence="9" key="1">
    <citation type="submission" date="2022-08" db="EMBL/GenBank/DDBJ databases">
        <title>Novel sulphate-reducing endosymbionts in the free-living metamonad Anaeramoeba.</title>
        <authorList>
            <person name="Jerlstrom-Hultqvist J."/>
            <person name="Cepicka I."/>
            <person name="Gallot-Lavallee L."/>
            <person name="Salas-Leiva D."/>
            <person name="Curtis B.A."/>
            <person name="Zahonova K."/>
            <person name="Pipaliya S."/>
            <person name="Dacks J."/>
            <person name="Roger A.J."/>
        </authorList>
    </citation>
    <scope>NUCLEOTIDE SEQUENCE</scope>
    <source>
        <strain evidence="9">Busselton2</strain>
    </source>
</reference>
<evidence type="ECO:0000256" key="8">
    <source>
        <dbReference type="RuleBase" id="RU000509"/>
    </source>
</evidence>
<dbReference type="AlphaFoldDB" id="A0AAV7ZIE5"/>
<evidence type="ECO:0000256" key="2">
    <source>
        <dbReference type="ARBA" id="ARBA00005652"/>
    </source>
</evidence>
<evidence type="ECO:0000256" key="4">
    <source>
        <dbReference type="ARBA" id="ARBA00022801"/>
    </source>
</evidence>
<organism evidence="9 10">
    <name type="scientific">Anaeramoeba flamelloides</name>
    <dbReference type="NCBI Taxonomy" id="1746091"/>
    <lineage>
        <taxon>Eukaryota</taxon>
        <taxon>Metamonada</taxon>
        <taxon>Anaeramoebidae</taxon>
        <taxon>Anaeramoeba</taxon>
    </lineage>
</organism>
<comment type="similarity">
    <text evidence="2 8">Belongs to the glycosyl hydrolase 14 family.</text>
</comment>
<dbReference type="Pfam" id="PF01373">
    <property type="entry name" value="Glyco_hydro_14"/>
    <property type="match status" value="1"/>
</dbReference>
<keyword evidence="6 8" id="KW-0326">Glycosidase</keyword>
<protein>
    <recommendedName>
        <fullName evidence="3 8">Beta-amylase</fullName>
        <ecNumber evidence="3 8">3.2.1.2</ecNumber>
    </recommendedName>
</protein>
<comment type="catalytic activity">
    <reaction evidence="1 8">
        <text>Hydrolysis of (1-&gt;4)-alpha-D-glucosidic linkages in polysaccharides so as to remove successive maltose units from the non-reducing ends of the chains.</text>
        <dbReference type="EC" id="3.2.1.2"/>
    </reaction>
</comment>
<dbReference type="PROSITE" id="PS00679">
    <property type="entry name" value="BETA_AMYLASE_2"/>
    <property type="match status" value="1"/>
</dbReference>
<keyword evidence="5 8" id="KW-0119">Carbohydrate metabolism</keyword>
<dbReference type="PRINTS" id="PR00750">
    <property type="entry name" value="BETAAMYLASE"/>
</dbReference>
<dbReference type="Gene3D" id="3.20.20.80">
    <property type="entry name" value="Glycosidases"/>
    <property type="match status" value="1"/>
</dbReference>
<dbReference type="PANTHER" id="PTHR31352:SF1">
    <property type="entry name" value="BETA-AMYLASE 3, CHLOROPLASTIC"/>
    <property type="match status" value="1"/>
</dbReference>
<dbReference type="InterPro" id="IPR001554">
    <property type="entry name" value="Glyco_hydro_14"/>
</dbReference>
<dbReference type="EC" id="3.2.1.2" evidence="3 8"/>
<comment type="caution">
    <text evidence="9">The sequence shown here is derived from an EMBL/GenBank/DDBJ whole genome shotgun (WGS) entry which is preliminary data.</text>
</comment>
<accession>A0AAV7ZIE5</accession>
<dbReference type="PANTHER" id="PTHR31352">
    <property type="entry name" value="BETA-AMYLASE 1, CHLOROPLASTIC"/>
    <property type="match status" value="1"/>
</dbReference>
<evidence type="ECO:0000256" key="6">
    <source>
        <dbReference type="ARBA" id="ARBA00023295"/>
    </source>
</evidence>
<evidence type="ECO:0000256" key="1">
    <source>
        <dbReference type="ARBA" id="ARBA00000546"/>
    </source>
</evidence>
<dbReference type="SUPFAM" id="SSF51445">
    <property type="entry name" value="(Trans)glycosidases"/>
    <property type="match status" value="1"/>
</dbReference>
<sequence length="509" mass="58022">MNKMKKSKIIKLGLQFFRKIIQEKNCSWKWIREEYKTFNQHKAKFDKQNDKEKTYFKTGEDCNEFGDANFIFVVSSLFISSAQNTYVPVYLMLPLDFINNDGNLNNQGELDDWFGKIKNEAGADGVMADVWWGIVESNEKNYNWAGYDQLVSLLQKHDLKLQCVMSFHQCGTNTGDKCYIPLPKFVLDVGNSNPDIYYTDKNGHRDQEYLSLGVDTETVFNGRSAVDMYNDFMSAFASHFADHLGNTIVEVQVGLGPAGEMRYPSYQLQDNLWKFPGVGGFQCFDKYMKASLQKSANNAGHSEYNKIPSVEYNSYPYQTSFFTEGTSDNYRSQYGAWFLSWYSQQLISHGDRVLAKANAIFSGKVQIAAKISGIHWWYKTSNHAAECTTGYFNTDENDGYRAPAQLLKKYDVLFDFTCLEMSDSSQPSWADCGPQELVQQTLSDAKAQGIKYGGENALNVYDTGSFGRIENVARQGINSFTYLRLTSDLINNGGNWNNFKGFVWNMHNL</sequence>
<dbReference type="GO" id="GO:0000272">
    <property type="term" value="P:polysaccharide catabolic process"/>
    <property type="evidence" value="ECO:0007669"/>
    <property type="project" value="UniProtKB-KW"/>
</dbReference>
<evidence type="ECO:0000313" key="10">
    <source>
        <dbReference type="Proteomes" id="UP001146793"/>
    </source>
</evidence>
<proteinExistence type="inferred from homology"/>